<evidence type="ECO:0000256" key="4">
    <source>
        <dbReference type="ARBA" id="ARBA00022679"/>
    </source>
</evidence>
<dbReference type="InterPro" id="IPR051537">
    <property type="entry name" value="DNA_Adenine_Mtase"/>
</dbReference>
<dbReference type="CDD" id="cd02440">
    <property type="entry name" value="AdoMet_MTases"/>
    <property type="match status" value="1"/>
</dbReference>
<dbReference type="PRINTS" id="PR00507">
    <property type="entry name" value="N12N6MTFRASE"/>
</dbReference>
<reference evidence="10 11" key="1">
    <citation type="journal article" date="2015" name="Mol. Plant Microbe Interact.">
        <title>Comparative Genomic Analysis of Pseudomonas chlororaphis PCL1606 Reveals New Insight into Antifungal Compounds Involved in Biocontrol.</title>
        <authorList>
            <person name="Calderon C.E."/>
            <person name="Ramos C."/>
            <person name="de Vicente A."/>
            <person name="Cazorla F.M."/>
        </authorList>
    </citation>
    <scope>NUCLEOTIDE SEQUENCE [LARGE SCALE GENOMIC DNA]</scope>
    <source>
        <strain evidence="10 11">PCL1606</strain>
    </source>
</reference>
<keyword evidence="4 10" id="KW-0808">Transferase</keyword>
<evidence type="ECO:0000256" key="5">
    <source>
        <dbReference type="ARBA" id="ARBA00022691"/>
    </source>
</evidence>
<dbReference type="GO" id="GO:0003677">
    <property type="term" value="F:DNA binding"/>
    <property type="evidence" value="ECO:0007669"/>
    <property type="project" value="InterPro"/>
</dbReference>
<evidence type="ECO:0000256" key="7">
    <source>
        <dbReference type="ARBA" id="ARBA00047942"/>
    </source>
</evidence>
<keyword evidence="3 10" id="KW-0489">Methyltransferase</keyword>
<dbReference type="REBASE" id="109973">
    <property type="entry name" value="M.Pch1606ORF4610P"/>
</dbReference>
<keyword evidence="10" id="KW-0255">Endonuclease</keyword>
<keyword evidence="6" id="KW-0680">Restriction system</keyword>
<evidence type="ECO:0000259" key="9">
    <source>
        <dbReference type="Pfam" id="PF12161"/>
    </source>
</evidence>
<feature type="domain" description="DNA methylase adenine-specific" evidence="8">
    <location>
        <begin position="121"/>
        <end position="429"/>
    </location>
</feature>
<dbReference type="PROSITE" id="PS00092">
    <property type="entry name" value="N6_MTASE"/>
    <property type="match status" value="1"/>
</dbReference>
<dbReference type="InterPro" id="IPR029063">
    <property type="entry name" value="SAM-dependent_MTases_sf"/>
</dbReference>
<dbReference type="EMBL" id="CP011110">
    <property type="protein sequence ID" value="AKA21916.1"/>
    <property type="molecule type" value="Genomic_DNA"/>
</dbReference>
<gene>
    <name evidence="10" type="ORF">PCL1606_04610</name>
</gene>
<dbReference type="PANTHER" id="PTHR42933:SF4">
    <property type="entry name" value="TYPE I RESTRICTION ENZYME ECOKI METHYLASE SUBUNIT"/>
    <property type="match status" value="1"/>
</dbReference>
<sequence>MNSESIVQKIWDLCHVLRGDGVSYHEYISELTYLLFLKIAEENKTENLIPDGRRWSDLVAYKGDNLLDFYREMLTYLGAHASSEAVRKIYAFPTTVFSHSENLKAVIDGIAKLDWHSITFDGMGDIYEGLLAKNSQDARSGAGQYFTPRPLVDCMIKLLQPRLGEVIQDPATGTGGFLISADHYVRSQVSEKKYKSNPPRYEGVEIEKGTYRICLMNAFLHRLESHLILGDALTKDAEDLSPADVILANPPFGSKAGSARKQRDDIAYATTNKQLAFLQHIYLGLKPGGRAAVVLPDNALFEDGVGRKIRQDLMNRCDLHTILRLPSGIFYSPGVKTNVLFFTRGRKNTGNTRAVWIYDMRHDAPRYGKKRPLQAADFSSFEAVYGVDLEAMKLRKDQGKGGRWRCFSREEIAEKFDNLNISWLSETEADPEDGLTEPDDISAAILLHLRAALSEIEAVADELAESSETDK</sequence>
<evidence type="ECO:0000256" key="3">
    <source>
        <dbReference type="ARBA" id="ARBA00022603"/>
    </source>
</evidence>
<dbReference type="PATRIC" id="fig|587753.10.peg.460"/>
<dbReference type="SUPFAM" id="SSF53335">
    <property type="entry name" value="S-adenosyl-L-methionine-dependent methyltransferases"/>
    <property type="match status" value="1"/>
</dbReference>
<feature type="domain" description="N6 adenine-specific DNA methyltransferase N-terminal" evidence="9">
    <location>
        <begin position="7"/>
        <end position="47"/>
    </location>
</feature>
<dbReference type="Gene3D" id="3.40.50.150">
    <property type="entry name" value="Vaccinia Virus protein VP39"/>
    <property type="match status" value="1"/>
</dbReference>
<dbReference type="PANTHER" id="PTHR42933">
    <property type="entry name" value="SLR6095 PROTEIN"/>
    <property type="match status" value="1"/>
</dbReference>
<dbReference type="RefSeq" id="WP_045880861.1">
    <property type="nucleotide sequence ID" value="NZ_CP011110.1"/>
</dbReference>
<comment type="similarity">
    <text evidence="1">Belongs to the N(4)/N(6)-methyltransferase family.</text>
</comment>
<dbReference type="InterPro" id="IPR022749">
    <property type="entry name" value="D12N6_MeTrfase_N"/>
</dbReference>
<keyword evidence="5" id="KW-0949">S-adenosyl-L-methionine</keyword>
<dbReference type="AlphaFoldDB" id="A0A0D5XS49"/>
<organism evidence="10 11">
    <name type="scientific">Pseudomonas chlororaphis</name>
    <dbReference type="NCBI Taxonomy" id="587753"/>
    <lineage>
        <taxon>Bacteria</taxon>
        <taxon>Pseudomonadati</taxon>
        <taxon>Pseudomonadota</taxon>
        <taxon>Gammaproteobacteria</taxon>
        <taxon>Pseudomonadales</taxon>
        <taxon>Pseudomonadaceae</taxon>
        <taxon>Pseudomonas</taxon>
    </lineage>
</organism>
<keyword evidence="10" id="KW-0540">Nuclease</keyword>
<dbReference type="EC" id="2.1.1.72" evidence="2"/>
<dbReference type="InterPro" id="IPR002052">
    <property type="entry name" value="DNA_methylase_N6_adenine_CS"/>
</dbReference>
<evidence type="ECO:0000256" key="2">
    <source>
        <dbReference type="ARBA" id="ARBA00011900"/>
    </source>
</evidence>
<evidence type="ECO:0000256" key="6">
    <source>
        <dbReference type="ARBA" id="ARBA00022747"/>
    </source>
</evidence>
<name>A0A0D5XS49_9PSED</name>
<dbReference type="Proteomes" id="UP000032748">
    <property type="component" value="Chromosome"/>
</dbReference>
<protein>
    <recommendedName>
        <fullName evidence="2">site-specific DNA-methyltransferase (adenine-specific)</fullName>
        <ecNumber evidence="2">2.1.1.72</ecNumber>
    </recommendedName>
</protein>
<dbReference type="Pfam" id="PF12161">
    <property type="entry name" value="HsdM_N"/>
    <property type="match status" value="1"/>
</dbReference>
<comment type="catalytic activity">
    <reaction evidence="7">
        <text>a 2'-deoxyadenosine in DNA + S-adenosyl-L-methionine = an N(6)-methyl-2'-deoxyadenosine in DNA + S-adenosyl-L-homocysteine + H(+)</text>
        <dbReference type="Rhea" id="RHEA:15197"/>
        <dbReference type="Rhea" id="RHEA-COMP:12418"/>
        <dbReference type="Rhea" id="RHEA-COMP:12419"/>
        <dbReference type="ChEBI" id="CHEBI:15378"/>
        <dbReference type="ChEBI" id="CHEBI:57856"/>
        <dbReference type="ChEBI" id="CHEBI:59789"/>
        <dbReference type="ChEBI" id="CHEBI:90615"/>
        <dbReference type="ChEBI" id="CHEBI:90616"/>
        <dbReference type="EC" id="2.1.1.72"/>
    </reaction>
</comment>
<evidence type="ECO:0000256" key="1">
    <source>
        <dbReference type="ARBA" id="ARBA00006594"/>
    </source>
</evidence>
<evidence type="ECO:0000313" key="11">
    <source>
        <dbReference type="Proteomes" id="UP000032748"/>
    </source>
</evidence>
<accession>A0A0D5XS49</accession>
<proteinExistence type="inferred from homology"/>
<dbReference type="GO" id="GO:0009307">
    <property type="term" value="P:DNA restriction-modification system"/>
    <property type="evidence" value="ECO:0007669"/>
    <property type="project" value="UniProtKB-KW"/>
</dbReference>
<dbReference type="GO" id="GO:0008170">
    <property type="term" value="F:N-methyltransferase activity"/>
    <property type="evidence" value="ECO:0007669"/>
    <property type="project" value="InterPro"/>
</dbReference>
<keyword evidence="10" id="KW-0378">Hydrolase</keyword>
<dbReference type="GO" id="GO:0009007">
    <property type="term" value="F:site-specific DNA-methyltransferase (adenine-specific) activity"/>
    <property type="evidence" value="ECO:0007669"/>
    <property type="project" value="UniProtKB-EC"/>
</dbReference>
<dbReference type="GO" id="GO:0004519">
    <property type="term" value="F:endonuclease activity"/>
    <property type="evidence" value="ECO:0007669"/>
    <property type="project" value="UniProtKB-KW"/>
</dbReference>
<dbReference type="Pfam" id="PF02384">
    <property type="entry name" value="N6_Mtase"/>
    <property type="match status" value="1"/>
</dbReference>
<dbReference type="KEGG" id="pcz:PCL1606_04610"/>
<dbReference type="Gene3D" id="1.20.1260.30">
    <property type="match status" value="1"/>
</dbReference>
<evidence type="ECO:0000259" key="8">
    <source>
        <dbReference type="Pfam" id="PF02384"/>
    </source>
</evidence>
<evidence type="ECO:0000313" key="10">
    <source>
        <dbReference type="EMBL" id="AKA21916.1"/>
    </source>
</evidence>
<dbReference type="InterPro" id="IPR003356">
    <property type="entry name" value="DNA_methylase_A-5"/>
</dbReference>
<dbReference type="InterPro" id="IPR038333">
    <property type="entry name" value="T1MK-like_N_sf"/>
</dbReference>
<dbReference type="OrthoDB" id="9784823at2"/>
<dbReference type="GO" id="GO:0032259">
    <property type="term" value="P:methylation"/>
    <property type="evidence" value="ECO:0007669"/>
    <property type="project" value="UniProtKB-KW"/>
</dbReference>